<dbReference type="RefSeq" id="WP_307167151.1">
    <property type="nucleotide sequence ID" value="NZ_FUXM01000035.1"/>
</dbReference>
<feature type="domain" description="Ferrous iron transporter FeoA-like" evidence="2">
    <location>
        <begin position="2"/>
        <end position="72"/>
    </location>
</feature>
<dbReference type="SMART" id="SM00899">
    <property type="entry name" value="FeoA"/>
    <property type="match status" value="1"/>
</dbReference>
<dbReference type="EMBL" id="FUXM01000035">
    <property type="protein sequence ID" value="SKA19168.1"/>
    <property type="molecule type" value="Genomic_DNA"/>
</dbReference>
<dbReference type="SUPFAM" id="SSF50037">
    <property type="entry name" value="C-terminal domain of transcriptional repressors"/>
    <property type="match status" value="1"/>
</dbReference>
<dbReference type="Proteomes" id="UP000189933">
    <property type="component" value="Unassembled WGS sequence"/>
</dbReference>
<organism evidence="3 4">
    <name type="scientific">Carboxydocella sporoproducens DSM 16521</name>
    <dbReference type="NCBI Taxonomy" id="1121270"/>
    <lineage>
        <taxon>Bacteria</taxon>
        <taxon>Bacillati</taxon>
        <taxon>Bacillota</taxon>
        <taxon>Clostridia</taxon>
        <taxon>Eubacteriales</taxon>
        <taxon>Clostridiales Family XVI. Incertae Sedis</taxon>
        <taxon>Carboxydocella</taxon>
    </lineage>
</organism>
<dbReference type="Gene3D" id="2.30.30.90">
    <property type="match status" value="1"/>
</dbReference>
<reference evidence="4" key="1">
    <citation type="submission" date="2017-02" db="EMBL/GenBank/DDBJ databases">
        <authorList>
            <person name="Varghese N."/>
            <person name="Submissions S."/>
        </authorList>
    </citation>
    <scope>NUCLEOTIDE SEQUENCE [LARGE SCALE GENOMIC DNA]</scope>
    <source>
        <strain evidence="4">DSM 16521</strain>
    </source>
</reference>
<name>A0A1T4RTS8_9FIRM</name>
<proteinExistence type="predicted"/>
<evidence type="ECO:0000313" key="4">
    <source>
        <dbReference type="Proteomes" id="UP000189933"/>
    </source>
</evidence>
<evidence type="ECO:0000313" key="3">
    <source>
        <dbReference type="EMBL" id="SKA19168.1"/>
    </source>
</evidence>
<keyword evidence="1" id="KW-0408">Iron</keyword>
<protein>
    <submittedName>
        <fullName evidence="3">Fe2+ transport system protein FeoA</fullName>
    </submittedName>
</protein>
<evidence type="ECO:0000256" key="1">
    <source>
        <dbReference type="ARBA" id="ARBA00023004"/>
    </source>
</evidence>
<dbReference type="AlphaFoldDB" id="A0A1T4RTS8"/>
<accession>A0A1T4RTS8</accession>
<dbReference type="InterPro" id="IPR038157">
    <property type="entry name" value="FeoA_core_dom"/>
</dbReference>
<keyword evidence="4" id="KW-1185">Reference proteome</keyword>
<dbReference type="InterPro" id="IPR007167">
    <property type="entry name" value="Fe-transptr_FeoA-like"/>
</dbReference>
<gene>
    <name evidence="3" type="ORF">SAMN02745885_02252</name>
</gene>
<evidence type="ECO:0000259" key="2">
    <source>
        <dbReference type="SMART" id="SM00899"/>
    </source>
</evidence>
<dbReference type="GO" id="GO:0046914">
    <property type="term" value="F:transition metal ion binding"/>
    <property type="evidence" value="ECO:0007669"/>
    <property type="project" value="InterPro"/>
</dbReference>
<dbReference type="Pfam" id="PF04023">
    <property type="entry name" value="FeoA"/>
    <property type="match status" value="1"/>
</dbReference>
<dbReference type="InterPro" id="IPR008988">
    <property type="entry name" value="Transcriptional_repressor_C"/>
</dbReference>
<sequence>MAPLDMVKKGQKVRIHSINNPVVRAQALRFGISEGEIVSVEEIIPAGPIILGRKKQEIAVGRQLAQKILVEIL</sequence>